<protein>
    <submittedName>
        <fullName evidence="1">Uncharacterized protein</fullName>
    </submittedName>
</protein>
<evidence type="ECO:0000313" key="1">
    <source>
        <dbReference type="EMBL" id="JAH66474.1"/>
    </source>
</evidence>
<dbReference type="AlphaFoldDB" id="A0A0E9UKV7"/>
<sequence>MYDFLSFCRPPSAHESKLTSQLFRCTKSQNEIPSERAALFCLHHDRGPSLLFKIPTGELIC</sequence>
<proteinExistence type="predicted"/>
<reference evidence="1" key="2">
    <citation type="journal article" date="2015" name="Fish Shellfish Immunol.">
        <title>Early steps in the European eel (Anguilla anguilla)-Vibrio vulnificus interaction in the gills: Role of the RtxA13 toxin.</title>
        <authorList>
            <person name="Callol A."/>
            <person name="Pajuelo D."/>
            <person name="Ebbesson L."/>
            <person name="Teles M."/>
            <person name="MacKenzie S."/>
            <person name="Amaro C."/>
        </authorList>
    </citation>
    <scope>NUCLEOTIDE SEQUENCE</scope>
</reference>
<organism evidence="1">
    <name type="scientific">Anguilla anguilla</name>
    <name type="common">European freshwater eel</name>
    <name type="synonym">Muraena anguilla</name>
    <dbReference type="NCBI Taxonomy" id="7936"/>
    <lineage>
        <taxon>Eukaryota</taxon>
        <taxon>Metazoa</taxon>
        <taxon>Chordata</taxon>
        <taxon>Craniata</taxon>
        <taxon>Vertebrata</taxon>
        <taxon>Euteleostomi</taxon>
        <taxon>Actinopterygii</taxon>
        <taxon>Neopterygii</taxon>
        <taxon>Teleostei</taxon>
        <taxon>Anguilliformes</taxon>
        <taxon>Anguillidae</taxon>
        <taxon>Anguilla</taxon>
    </lineage>
</organism>
<dbReference type="EMBL" id="GBXM01042103">
    <property type="protein sequence ID" value="JAH66474.1"/>
    <property type="molecule type" value="Transcribed_RNA"/>
</dbReference>
<accession>A0A0E9UKV7</accession>
<name>A0A0E9UKV7_ANGAN</name>
<reference evidence="1" key="1">
    <citation type="submission" date="2014-11" db="EMBL/GenBank/DDBJ databases">
        <authorList>
            <person name="Amaro Gonzalez C."/>
        </authorList>
    </citation>
    <scope>NUCLEOTIDE SEQUENCE</scope>
</reference>